<accession>A0A831UEU2</accession>
<dbReference type="EMBL" id="DSOV01000054">
    <property type="protein sequence ID" value="HEN43087.1"/>
    <property type="molecule type" value="Genomic_DNA"/>
</dbReference>
<dbReference type="AlphaFoldDB" id="A0A831UEU2"/>
<evidence type="ECO:0000313" key="1">
    <source>
        <dbReference type="EMBL" id="HEN43087.1"/>
    </source>
</evidence>
<organism evidence="1">
    <name type="scientific">Geobacter metallireducens</name>
    <dbReference type="NCBI Taxonomy" id="28232"/>
    <lineage>
        <taxon>Bacteria</taxon>
        <taxon>Pseudomonadati</taxon>
        <taxon>Thermodesulfobacteriota</taxon>
        <taxon>Desulfuromonadia</taxon>
        <taxon>Geobacterales</taxon>
        <taxon>Geobacteraceae</taxon>
        <taxon>Geobacter</taxon>
    </lineage>
</organism>
<proteinExistence type="predicted"/>
<reference evidence="1" key="1">
    <citation type="journal article" date="2020" name="mSystems">
        <title>Genome- and Community-Level Interaction Insights into Carbon Utilization and Element Cycling Functions of Hydrothermarchaeota in Hydrothermal Sediment.</title>
        <authorList>
            <person name="Zhou Z."/>
            <person name="Liu Y."/>
            <person name="Xu W."/>
            <person name="Pan J."/>
            <person name="Luo Z.H."/>
            <person name="Li M."/>
        </authorList>
    </citation>
    <scope>NUCLEOTIDE SEQUENCE [LARGE SCALE GENOMIC DNA]</scope>
    <source>
        <strain evidence="1">SpSt-349</strain>
    </source>
</reference>
<name>A0A831UEU2_GEOME</name>
<protein>
    <submittedName>
        <fullName evidence="1">Uncharacterized protein</fullName>
    </submittedName>
</protein>
<gene>
    <name evidence="1" type="ORF">ENQ87_12100</name>
</gene>
<sequence>MTSMIRETILENGLVVRFFDHTRHYYGDFYLVKIEIVCEIPLHSDFFDNQTDLEEARRLVGDPAVYRREVEQMGVPSTAIATVTERLMGNFISHSLPYFSAADFPRRFLRTELERARKKRVIPSRVTTYHHG</sequence>
<comment type="caution">
    <text evidence="1">The sequence shown here is derived from an EMBL/GenBank/DDBJ whole genome shotgun (WGS) entry which is preliminary data.</text>
</comment>